<dbReference type="GeneID" id="78277827"/>
<comment type="caution">
    <text evidence="2">The sequence shown here is derived from an EMBL/GenBank/DDBJ whole genome shotgun (WGS) entry which is preliminary data.</text>
</comment>
<evidence type="ECO:0000313" key="3">
    <source>
        <dbReference type="Proteomes" id="UP000004736"/>
    </source>
</evidence>
<dbReference type="OrthoDB" id="362659at2"/>
<dbReference type="PROSITE" id="PS51257">
    <property type="entry name" value="PROKAR_LIPOPROTEIN"/>
    <property type="match status" value="1"/>
</dbReference>
<dbReference type="STRING" id="592028.GCWU000321_01183"/>
<dbReference type="AlphaFoldDB" id="C9LNR0"/>
<feature type="chain" id="PRO_5039353525" description="Lipoprotein" evidence="1">
    <location>
        <begin position="21"/>
        <end position="378"/>
    </location>
</feature>
<evidence type="ECO:0000256" key="1">
    <source>
        <dbReference type="SAM" id="SignalP"/>
    </source>
</evidence>
<feature type="signal peptide" evidence="1">
    <location>
        <begin position="1"/>
        <end position="20"/>
    </location>
</feature>
<evidence type="ECO:0000313" key="2">
    <source>
        <dbReference type="EMBL" id="EEW97196.1"/>
    </source>
</evidence>
<evidence type="ECO:0008006" key="4">
    <source>
        <dbReference type="Google" id="ProtNLM"/>
    </source>
</evidence>
<sequence>MKFLKPIVILFLLFSTVLSGGCGHTKEDQERIIRYLDNRFGKDTYTIKQDESYYRWFVTLNQYPDLTVYYTVSRDPLSMTSPSITTNFDEVFSEHAVEEYKKTHALGDDVLVFDDSIDFVYHTKVKSLEELKVPYDRAMGFIAFVSEKYPVLIDEGLLNIRMDITGIRLKGADDDDTLIFQHISKAKKDGLSIVSYEEICQELAPKLKTHADNPDGFTFHADIGKSFILGSDTFGDCFHKNLMLKNGTPEELDNIILQPGEISRPYIFKSESRYEFTTITLQAENVSDSPCSLPEAAIVKAVIDDAKEIYVDPVRIDLAFDERREWKDPYEMLGISPPETEEENAEGVPYKNIKILFTMNKYYKGVRRVTLTFNKHTG</sequence>
<dbReference type="eggNOG" id="ENOG502Z7K1">
    <property type="taxonomic scope" value="Bacteria"/>
</dbReference>
<dbReference type="HOGENOM" id="CLU_063412_0_0_9"/>
<accession>C9LNR0</accession>
<dbReference type="Proteomes" id="UP000004736">
    <property type="component" value="Unassembled WGS sequence"/>
</dbReference>
<keyword evidence="3" id="KW-1185">Reference proteome</keyword>
<dbReference type="EMBL" id="ACIM02000001">
    <property type="protein sequence ID" value="EEW97196.1"/>
    <property type="molecule type" value="Genomic_DNA"/>
</dbReference>
<reference evidence="2" key="1">
    <citation type="submission" date="2009-09" db="EMBL/GenBank/DDBJ databases">
        <authorList>
            <person name="Weinstock G."/>
            <person name="Sodergren E."/>
            <person name="Clifton S."/>
            <person name="Fulton L."/>
            <person name="Fulton B."/>
            <person name="Courtney L."/>
            <person name="Fronick C."/>
            <person name="Harrison M."/>
            <person name="Strong C."/>
            <person name="Farmer C."/>
            <person name="Delahaunty K."/>
            <person name="Markovic C."/>
            <person name="Hall O."/>
            <person name="Minx P."/>
            <person name="Tomlinson C."/>
            <person name="Mitreva M."/>
            <person name="Nelson J."/>
            <person name="Hou S."/>
            <person name="Wollam A."/>
            <person name="Pepin K.H."/>
            <person name="Johnson M."/>
            <person name="Bhonagiri V."/>
            <person name="Nash W.E."/>
            <person name="Warren W."/>
            <person name="Chinwalla A."/>
            <person name="Mardis E.R."/>
            <person name="Wilson R.K."/>
        </authorList>
    </citation>
    <scope>NUCLEOTIDE SEQUENCE [LARGE SCALE GENOMIC DNA]</scope>
    <source>
        <strain evidence="2">DSM 15470</strain>
    </source>
</reference>
<proteinExistence type="predicted"/>
<organism evidence="2 3">
    <name type="scientific">Dialister invisus DSM 15470</name>
    <dbReference type="NCBI Taxonomy" id="592028"/>
    <lineage>
        <taxon>Bacteria</taxon>
        <taxon>Bacillati</taxon>
        <taxon>Bacillota</taxon>
        <taxon>Negativicutes</taxon>
        <taxon>Veillonellales</taxon>
        <taxon>Veillonellaceae</taxon>
        <taxon>Dialister</taxon>
    </lineage>
</organism>
<name>C9LNR0_9FIRM</name>
<protein>
    <recommendedName>
        <fullName evidence="4">Lipoprotein</fullName>
    </recommendedName>
</protein>
<dbReference type="RefSeq" id="WP_007070129.1">
    <property type="nucleotide sequence ID" value="NZ_GG698602.1"/>
</dbReference>
<keyword evidence="1" id="KW-0732">Signal</keyword>
<gene>
    <name evidence="2" type="ORF">GCWU000321_01183</name>
</gene>